<proteinExistence type="predicted"/>
<dbReference type="Proteomes" id="UP000095286">
    <property type="component" value="Unplaced"/>
</dbReference>
<sequence>MTINTTGLELRNILAKDNSTQEVTETFKSKCVALVRNYLGGAWLNVRHADCDIKQITGGMSNILFKIDLPDNISVIGNQPKSTLLRLHGTDNAMALIIDTIIFTILSERQMGPKLYGIFDGGRFEEYIPSRCLIRTELRHSVVNQFLGKMYGKIHTLSCPINKEPMLFLSASGWINEVEKAYGSEHVFQIKTTQVNQKYLNNPIKNISIAQLRQELDILNKCMIASKSPIVFAHNDLQEGNILLKNKYALSDNGQLSSESNEDLDVDDAFTVIDYEYSNYNYRGFDFGNHFCEWGIGYEETNAPGYTINYQDFPTTKQMKPLIQCYLDELNNTSHDTTDDVETIALEAERFMPVSHFFWACWAFKMELNKEIDFGYQEYGMDRLSIYFENKHKLQEYLWLNC</sequence>
<evidence type="ECO:0000313" key="1">
    <source>
        <dbReference type="Proteomes" id="UP000095286"/>
    </source>
</evidence>
<dbReference type="WBParaSite" id="RSKR_0000178800.1">
    <property type="protein sequence ID" value="RSKR_0000178800.1"/>
    <property type="gene ID" value="RSKR_0000178800"/>
</dbReference>
<name>A0AC35TLD5_9BILA</name>
<protein>
    <submittedName>
        <fullName evidence="2">Choline/ethanolamine kinase</fullName>
    </submittedName>
</protein>
<accession>A0AC35TLD5</accession>
<reference evidence="2" key="1">
    <citation type="submission" date="2016-11" db="UniProtKB">
        <authorList>
            <consortium name="WormBaseParasite"/>
        </authorList>
    </citation>
    <scope>IDENTIFICATION</scope>
    <source>
        <strain evidence="2">KR3021</strain>
    </source>
</reference>
<organism evidence="1 2">
    <name type="scientific">Rhabditophanes sp. KR3021</name>
    <dbReference type="NCBI Taxonomy" id="114890"/>
    <lineage>
        <taxon>Eukaryota</taxon>
        <taxon>Metazoa</taxon>
        <taxon>Ecdysozoa</taxon>
        <taxon>Nematoda</taxon>
        <taxon>Chromadorea</taxon>
        <taxon>Rhabditida</taxon>
        <taxon>Tylenchina</taxon>
        <taxon>Panagrolaimomorpha</taxon>
        <taxon>Strongyloidoidea</taxon>
        <taxon>Alloionematidae</taxon>
        <taxon>Rhabditophanes</taxon>
    </lineage>
</organism>
<evidence type="ECO:0000313" key="2">
    <source>
        <dbReference type="WBParaSite" id="RSKR_0000178800.1"/>
    </source>
</evidence>